<comment type="caution">
    <text evidence="2">The sequence shown here is derived from an EMBL/GenBank/DDBJ whole genome shotgun (WGS) entry which is preliminary data.</text>
</comment>
<sequence length="70" mass="7684">MSFSSYSSFLKTASATVDGQSEYQLQPIRPRGNLLCLPLASPHSQGSWPIAAHYQKTEPQSDNGTTQIRT</sequence>
<feature type="compositionally biased region" description="Polar residues" evidence="1">
    <location>
        <begin position="57"/>
        <end position="70"/>
    </location>
</feature>
<evidence type="ECO:0000313" key="2">
    <source>
        <dbReference type="EMBL" id="KAJ8353461.1"/>
    </source>
</evidence>
<dbReference type="AlphaFoldDB" id="A0A9Q1IUU9"/>
<gene>
    <name evidence="2" type="ORF">SKAU_G00210280</name>
</gene>
<accession>A0A9Q1IUU9</accession>
<keyword evidence="3" id="KW-1185">Reference proteome</keyword>
<proteinExistence type="predicted"/>
<name>A0A9Q1IUU9_SYNKA</name>
<dbReference type="EMBL" id="JAINUF010000007">
    <property type="protein sequence ID" value="KAJ8353461.1"/>
    <property type="molecule type" value="Genomic_DNA"/>
</dbReference>
<protein>
    <submittedName>
        <fullName evidence="2">Uncharacterized protein</fullName>
    </submittedName>
</protein>
<evidence type="ECO:0000313" key="3">
    <source>
        <dbReference type="Proteomes" id="UP001152622"/>
    </source>
</evidence>
<reference evidence="2" key="1">
    <citation type="journal article" date="2023" name="Science">
        <title>Genome structures resolve the early diversification of teleost fishes.</title>
        <authorList>
            <person name="Parey E."/>
            <person name="Louis A."/>
            <person name="Montfort J."/>
            <person name="Bouchez O."/>
            <person name="Roques C."/>
            <person name="Iampietro C."/>
            <person name="Lluch J."/>
            <person name="Castinel A."/>
            <person name="Donnadieu C."/>
            <person name="Desvignes T."/>
            <person name="Floi Bucao C."/>
            <person name="Jouanno E."/>
            <person name="Wen M."/>
            <person name="Mejri S."/>
            <person name="Dirks R."/>
            <person name="Jansen H."/>
            <person name="Henkel C."/>
            <person name="Chen W.J."/>
            <person name="Zahm M."/>
            <person name="Cabau C."/>
            <person name="Klopp C."/>
            <person name="Thompson A.W."/>
            <person name="Robinson-Rechavi M."/>
            <person name="Braasch I."/>
            <person name="Lecointre G."/>
            <person name="Bobe J."/>
            <person name="Postlethwait J.H."/>
            <person name="Berthelot C."/>
            <person name="Roest Crollius H."/>
            <person name="Guiguen Y."/>
        </authorList>
    </citation>
    <scope>NUCLEOTIDE SEQUENCE</scope>
    <source>
        <strain evidence="2">WJC10195</strain>
    </source>
</reference>
<evidence type="ECO:0000256" key="1">
    <source>
        <dbReference type="SAM" id="MobiDB-lite"/>
    </source>
</evidence>
<organism evidence="2 3">
    <name type="scientific">Synaphobranchus kaupii</name>
    <name type="common">Kaup's arrowtooth eel</name>
    <dbReference type="NCBI Taxonomy" id="118154"/>
    <lineage>
        <taxon>Eukaryota</taxon>
        <taxon>Metazoa</taxon>
        <taxon>Chordata</taxon>
        <taxon>Craniata</taxon>
        <taxon>Vertebrata</taxon>
        <taxon>Euteleostomi</taxon>
        <taxon>Actinopterygii</taxon>
        <taxon>Neopterygii</taxon>
        <taxon>Teleostei</taxon>
        <taxon>Anguilliformes</taxon>
        <taxon>Synaphobranchidae</taxon>
        <taxon>Synaphobranchus</taxon>
    </lineage>
</organism>
<dbReference type="Proteomes" id="UP001152622">
    <property type="component" value="Chromosome 7"/>
</dbReference>
<feature type="region of interest" description="Disordered" evidence="1">
    <location>
        <begin position="43"/>
        <end position="70"/>
    </location>
</feature>